<dbReference type="Proteomes" id="UP001647436">
    <property type="component" value="Unassembled WGS sequence"/>
</dbReference>
<accession>A0ABS5LX41</accession>
<evidence type="ECO:0000313" key="1">
    <source>
        <dbReference type="EMBL" id="MBS3021079.1"/>
    </source>
</evidence>
<organism evidence="1 2">
    <name type="scientific">Comamonas brasiliensis</name>
    <dbReference type="NCBI Taxonomy" id="1812482"/>
    <lineage>
        <taxon>Bacteria</taxon>
        <taxon>Pseudomonadati</taxon>
        <taxon>Pseudomonadota</taxon>
        <taxon>Betaproteobacteria</taxon>
        <taxon>Burkholderiales</taxon>
        <taxon>Comamonadaceae</taxon>
        <taxon>Comamonas</taxon>
    </lineage>
</organism>
<dbReference type="EMBL" id="JAANES010000005">
    <property type="protein sequence ID" value="MBS3021079.1"/>
    <property type="molecule type" value="Genomic_DNA"/>
</dbReference>
<keyword evidence="2" id="KW-1185">Reference proteome</keyword>
<sequence length="42" mass="4657">MEKDIFDLVAAPAKVSSAMPNGFDSITDRSRWRADGELTVCR</sequence>
<evidence type="ECO:0000313" key="2">
    <source>
        <dbReference type="Proteomes" id="UP001647436"/>
    </source>
</evidence>
<proteinExistence type="predicted"/>
<name>A0ABS5LX41_9BURK</name>
<comment type="caution">
    <text evidence="1">The sequence shown here is derived from an EMBL/GenBank/DDBJ whole genome shotgun (WGS) entry which is preliminary data.</text>
</comment>
<protein>
    <submittedName>
        <fullName evidence="1">Uncharacterized protein</fullName>
    </submittedName>
</protein>
<gene>
    <name evidence="1" type="ORF">DJFAAGMI_03843</name>
</gene>
<reference evidence="1 2" key="1">
    <citation type="submission" date="2020-03" db="EMBL/GenBank/DDBJ databases">
        <title>The role of nitrogen metabolism on polyethylene biodegradation.</title>
        <authorList>
            <person name="Peixoto J."/>
            <person name="Vizzotto C.S."/>
            <person name="Ramos A."/>
            <person name="Alves G."/>
            <person name="Steindorff A."/>
            <person name="Kruger R."/>
        </authorList>
    </citation>
    <scope>NUCLEOTIDE SEQUENCE [LARGE SCALE GENOMIC DNA]</scope>
    <source>
        <strain evidence="1 2">PE63</strain>
    </source>
</reference>